<organism evidence="1 2">
    <name type="scientific">Cichorium intybus</name>
    <name type="common">Chicory</name>
    <dbReference type="NCBI Taxonomy" id="13427"/>
    <lineage>
        <taxon>Eukaryota</taxon>
        <taxon>Viridiplantae</taxon>
        <taxon>Streptophyta</taxon>
        <taxon>Embryophyta</taxon>
        <taxon>Tracheophyta</taxon>
        <taxon>Spermatophyta</taxon>
        <taxon>Magnoliopsida</taxon>
        <taxon>eudicotyledons</taxon>
        <taxon>Gunneridae</taxon>
        <taxon>Pentapetalae</taxon>
        <taxon>asterids</taxon>
        <taxon>campanulids</taxon>
        <taxon>Asterales</taxon>
        <taxon>Asteraceae</taxon>
        <taxon>Cichorioideae</taxon>
        <taxon>Cichorieae</taxon>
        <taxon>Cichoriinae</taxon>
        <taxon>Cichorium</taxon>
    </lineage>
</organism>
<gene>
    <name evidence="1" type="ORF">L2E82_44481</name>
</gene>
<protein>
    <submittedName>
        <fullName evidence="1">Uncharacterized protein</fullName>
    </submittedName>
</protein>
<dbReference type="EMBL" id="CM042016">
    <property type="protein sequence ID" value="KAI3699875.1"/>
    <property type="molecule type" value="Genomic_DNA"/>
</dbReference>
<reference evidence="1 2" key="2">
    <citation type="journal article" date="2022" name="Mol. Ecol. Resour.">
        <title>The genomes of chicory, endive, great burdock and yacon provide insights into Asteraceae paleo-polyploidization history and plant inulin production.</title>
        <authorList>
            <person name="Fan W."/>
            <person name="Wang S."/>
            <person name="Wang H."/>
            <person name="Wang A."/>
            <person name="Jiang F."/>
            <person name="Liu H."/>
            <person name="Zhao H."/>
            <person name="Xu D."/>
            <person name="Zhang Y."/>
        </authorList>
    </citation>
    <scope>NUCLEOTIDE SEQUENCE [LARGE SCALE GENOMIC DNA]</scope>
    <source>
        <strain evidence="2">cv. Punajuju</strain>
        <tissue evidence="1">Leaves</tissue>
    </source>
</reference>
<dbReference type="Proteomes" id="UP001055811">
    <property type="component" value="Linkage Group LG08"/>
</dbReference>
<evidence type="ECO:0000313" key="2">
    <source>
        <dbReference type="Proteomes" id="UP001055811"/>
    </source>
</evidence>
<proteinExistence type="predicted"/>
<sequence>MDQAMESNVDTYSTDELESWDSPNTDAPPISPATCSEPPFSPNGFFGSAKAMECAIVDSKVNDGKNSHLTVLEKCDSRPFGSGDSLGDQLICQSKSSHCTTPLSGSFSILGAPPLLSGQLSPVTKAPSPSLSSEPVQTTNLEPNLVFSKSLPLSVINSSYQNHTIVQLTPSFSPISTHSHPSVQLNSSAPTPISLLTAVNPSNTPPPVDNSKFDMFAPTQPCPVSFANVVNDNVVNRRVPVLQSDL</sequence>
<accession>A0ACB8ZQF1</accession>
<comment type="caution">
    <text evidence="1">The sequence shown here is derived from an EMBL/GenBank/DDBJ whole genome shotgun (WGS) entry which is preliminary data.</text>
</comment>
<reference evidence="2" key="1">
    <citation type="journal article" date="2022" name="Mol. Ecol. Resour.">
        <title>The genomes of chicory, endive, great burdock and yacon provide insights into Asteraceae palaeo-polyploidization history and plant inulin production.</title>
        <authorList>
            <person name="Fan W."/>
            <person name="Wang S."/>
            <person name="Wang H."/>
            <person name="Wang A."/>
            <person name="Jiang F."/>
            <person name="Liu H."/>
            <person name="Zhao H."/>
            <person name="Xu D."/>
            <person name="Zhang Y."/>
        </authorList>
    </citation>
    <scope>NUCLEOTIDE SEQUENCE [LARGE SCALE GENOMIC DNA]</scope>
    <source>
        <strain evidence="2">cv. Punajuju</strain>
    </source>
</reference>
<name>A0ACB8ZQF1_CICIN</name>
<evidence type="ECO:0000313" key="1">
    <source>
        <dbReference type="EMBL" id="KAI3699875.1"/>
    </source>
</evidence>
<keyword evidence="2" id="KW-1185">Reference proteome</keyword>